<dbReference type="AlphaFoldDB" id="A0A8A2V8R1"/>
<accession>A0A8A2V8R1</accession>
<dbReference type="KEGG" id="hakz:J0X25_10405"/>
<proteinExistence type="predicted"/>
<feature type="domain" description="DUF7344" evidence="1">
    <location>
        <begin position="24"/>
        <end position="98"/>
    </location>
</feature>
<dbReference type="InterPro" id="IPR036388">
    <property type="entry name" value="WH-like_DNA-bd_sf"/>
</dbReference>
<dbReference type="Proteomes" id="UP000663203">
    <property type="component" value="Chromosome"/>
</dbReference>
<gene>
    <name evidence="2" type="ORF">J0X25_10405</name>
</gene>
<dbReference type="InterPro" id="IPR055768">
    <property type="entry name" value="DUF7344"/>
</dbReference>
<evidence type="ECO:0000259" key="1">
    <source>
        <dbReference type="Pfam" id="PF24035"/>
    </source>
</evidence>
<evidence type="ECO:0000313" key="3">
    <source>
        <dbReference type="Proteomes" id="UP000663203"/>
    </source>
</evidence>
<reference evidence="2 3" key="1">
    <citation type="submission" date="2021-03" db="EMBL/GenBank/DDBJ databases">
        <title>Haloterrigena longa sp. nov. and Haloterrigena limicola sp. nov., extremely halophilic archaea isolated from a salt lake.</title>
        <authorList>
            <person name="Henglin C."/>
        </authorList>
    </citation>
    <scope>NUCLEOTIDE SEQUENCE [LARGE SCALE GENOMIC DNA]</scope>
    <source>
        <strain evidence="2 3">KZCA68</strain>
    </source>
</reference>
<dbReference type="GeneID" id="63187720"/>
<dbReference type="Pfam" id="PF24035">
    <property type="entry name" value="DUF7344"/>
    <property type="match status" value="2"/>
</dbReference>
<dbReference type="Gene3D" id="1.10.10.10">
    <property type="entry name" value="Winged helix-like DNA-binding domain superfamily/Winged helix DNA-binding domain"/>
    <property type="match status" value="2"/>
</dbReference>
<dbReference type="RefSeq" id="WP_207287450.1">
    <property type="nucleotide sequence ID" value="NZ_CP071462.1"/>
</dbReference>
<keyword evidence="3" id="KW-1185">Reference proteome</keyword>
<dbReference type="EMBL" id="CP071462">
    <property type="protein sequence ID" value="QSW97831.1"/>
    <property type="molecule type" value="Genomic_DNA"/>
</dbReference>
<organism evidence="2 3">
    <name type="scientific">Haloterrigena alkaliphila</name>
    <dbReference type="NCBI Taxonomy" id="2816475"/>
    <lineage>
        <taxon>Archaea</taxon>
        <taxon>Methanobacteriati</taxon>
        <taxon>Methanobacteriota</taxon>
        <taxon>Stenosarchaea group</taxon>
        <taxon>Halobacteria</taxon>
        <taxon>Halobacteriales</taxon>
        <taxon>Natrialbaceae</taxon>
        <taxon>Haloterrigena</taxon>
    </lineage>
</organism>
<protein>
    <submittedName>
        <fullName evidence="2">Helix-turn-helix transcriptional regulator</fullName>
    </submittedName>
</protein>
<evidence type="ECO:0000313" key="2">
    <source>
        <dbReference type="EMBL" id="QSW97831.1"/>
    </source>
</evidence>
<feature type="domain" description="DUF7344" evidence="1">
    <location>
        <begin position="128"/>
        <end position="198"/>
    </location>
</feature>
<name>A0A8A2V8R1_9EURY</name>
<sequence>MSSEAYLGGDSEQDPLENIPTECYDVLRHPRRLRVLAALGTQRTRLSLMDLTTEIVEGEDRDVSTGQARHDVRISLVHNHLPRLAEYDLVEWDVDTGVELVGEPPVHPADLSALLDLCDGENDDRLLEALVHPVRMRVVSVLSERDRTVSIDRLASELAGRDGVPSDADRVKLSLHHAHLPTLADAGILEFDHEAGLVAPRQRVPQTLQ</sequence>